<organism evidence="1 2">
    <name type="scientific">Paramuricea clavata</name>
    <name type="common">Red gorgonian</name>
    <name type="synonym">Violescent sea-whip</name>
    <dbReference type="NCBI Taxonomy" id="317549"/>
    <lineage>
        <taxon>Eukaryota</taxon>
        <taxon>Metazoa</taxon>
        <taxon>Cnidaria</taxon>
        <taxon>Anthozoa</taxon>
        <taxon>Octocorallia</taxon>
        <taxon>Malacalcyonacea</taxon>
        <taxon>Plexauridae</taxon>
        <taxon>Paramuricea</taxon>
    </lineage>
</organism>
<protein>
    <submittedName>
        <fullName evidence="1">Uncharacterized protein</fullName>
    </submittedName>
</protein>
<reference evidence="1" key="1">
    <citation type="submission" date="2020-04" db="EMBL/GenBank/DDBJ databases">
        <authorList>
            <person name="Alioto T."/>
            <person name="Alioto T."/>
            <person name="Gomez Garrido J."/>
        </authorList>
    </citation>
    <scope>NUCLEOTIDE SEQUENCE</scope>
    <source>
        <strain evidence="1">A484AB</strain>
    </source>
</reference>
<dbReference type="OrthoDB" id="9998011at2759"/>
<gene>
    <name evidence="1" type="ORF">PACLA_8A057949</name>
</gene>
<sequence length="369" mass="42149">MHQRSCQVIHGLNDELCADLEEQITTDNSENISENEHNGNDINTVNYDSFPELKKGINLPKNDSEWSTANDYFKCALQPSDPITLQDLNSKIKLLNDAIYSYFANNYGHTETVPDKNMVAKYKEYTVKELKKALQNLKSKKGELSEIKYVSRTLRDRLRNNGNDADDLNDSESFNHNKYLERSFWGYVKNIINRKDAVLPSFNMTDCLSYFSKSLAKINPNKLFVIPSWIPKLSDPAVQFNLDSPTYQQITNVIRKMKSSGSPCPLDQLSIISFKHCPYLRTYLTELIHGVWLSGTVPTEWKRACTILIHKKGNNNDPSNFRPITLESIPLKVFTSCLRNAVYSFLASNNFVEHNIQKGFTPNLSGTLL</sequence>
<evidence type="ECO:0000313" key="1">
    <source>
        <dbReference type="EMBL" id="CAB4027255.1"/>
    </source>
</evidence>
<keyword evidence="2" id="KW-1185">Reference proteome</keyword>
<evidence type="ECO:0000313" key="2">
    <source>
        <dbReference type="Proteomes" id="UP001152795"/>
    </source>
</evidence>
<name>A0A6S7J5E2_PARCT</name>
<dbReference type="EMBL" id="CACRXK020014695">
    <property type="protein sequence ID" value="CAB4027255.1"/>
    <property type="molecule type" value="Genomic_DNA"/>
</dbReference>
<comment type="caution">
    <text evidence="1">The sequence shown here is derived from an EMBL/GenBank/DDBJ whole genome shotgun (WGS) entry which is preliminary data.</text>
</comment>
<proteinExistence type="predicted"/>
<dbReference type="AlphaFoldDB" id="A0A6S7J5E2"/>
<accession>A0A6S7J5E2</accession>
<dbReference type="Proteomes" id="UP001152795">
    <property type="component" value="Unassembled WGS sequence"/>
</dbReference>
<dbReference type="PANTHER" id="PTHR33395:SF22">
    <property type="entry name" value="REVERSE TRANSCRIPTASE DOMAIN-CONTAINING PROTEIN"/>
    <property type="match status" value="1"/>
</dbReference>
<dbReference type="PANTHER" id="PTHR33395">
    <property type="entry name" value="TRANSCRIPTASE, PUTATIVE-RELATED-RELATED"/>
    <property type="match status" value="1"/>
</dbReference>